<organism evidence="2 3">
    <name type="scientific">Dactylonectria macrodidyma</name>
    <dbReference type="NCBI Taxonomy" id="307937"/>
    <lineage>
        <taxon>Eukaryota</taxon>
        <taxon>Fungi</taxon>
        <taxon>Dikarya</taxon>
        <taxon>Ascomycota</taxon>
        <taxon>Pezizomycotina</taxon>
        <taxon>Sordariomycetes</taxon>
        <taxon>Hypocreomycetidae</taxon>
        <taxon>Hypocreales</taxon>
        <taxon>Nectriaceae</taxon>
        <taxon>Dactylonectria</taxon>
    </lineage>
</organism>
<dbReference type="Proteomes" id="UP000738349">
    <property type="component" value="Unassembled WGS sequence"/>
</dbReference>
<dbReference type="Pfam" id="PF06985">
    <property type="entry name" value="HET"/>
    <property type="match status" value="1"/>
</dbReference>
<name>A0A9P9DE07_9HYPO</name>
<dbReference type="PANTHER" id="PTHR33112:SF1">
    <property type="entry name" value="HETEROKARYON INCOMPATIBILITY DOMAIN-CONTAINING PROTEIN"/>
    <property type="match status" value="1"/>
</dbReference>
<dbReference type="AlphaFoldDB" id="A0A9P9DE07"/>
<feature type="domain" description="Heterokaryon incompatibility" evidence="1">
    <location>
        <begin position="234"/>
        <end position="364"/>
    </location>
</feature>
<dbReference type="OrthoDB" id="5428863at2759"/>
<proteinExistence type="predicted"/>
<gene>
    <name evidence="2" type="ORF">EDB81DRAFT_862048</name>
</gene>
<reference evidence="2" key="1">
    <citation type="journal article" date="2021" name="Nat. Commun.">
        <title>Genetic determinants of endophytism in the Arabidopsis root mycobiome.</title>
        <authorList>
            <person name="Mesny F."/>
            <person name="Miyauchi S."/>
            <person name="Thiergart T."/>
            <person name="Pickel B."/>
            <person name="Atanasova L."/>
            <person name="Karlsson M."/>
            <person name="Huettel B."/>
            <person name="Barry K.W."/>
            <person name="Haridas S."/>
            <person name="Chen C."/>
            <person name="Bauer D."/>
            <person name="Andreopoulos W."/>
            <person name="Pangilinan J."/>
            <person name="LaButti K."/>
            <person name="Riley R."/>
            <person name="Lipzen A."/>
            <person name="Clum A."/>
            <person name="Drula E."/>
            <person name="Henrissat B."/>
            <person name="Kohler A."/>
            <person name="Grigoriev I.V."/>
            <person name="Martin F.M."/>
            <person name="Hacquard S."/>
        </authorList>
    </citation>
    <scope>NUCLEOTIDE SEQUENCE</scope>
    <source>
        <strain evidence="2">MPI-CAGE-AT-0147</strain>
    </source>
</reference>
<sequence>MVSNSNLPLCGKCAALDLDPNSIQHILKEKLRPLPNLECDWKTFSHHIMDFGVDSDYSHLQPCGLCNYLLIAACGWPIEEWGDESAVIREPGRGPFGLYAIPRGPLLTFGLLGPRQTPSTTDRWQPSWKECDAFVLAIISNRTRIPCDRELHAAQEFGCLFSVAPTQQDESETASVRLIERDTISYDIIKSWVGVCVRDHTRCATLTSSSDVPEFKLLDCETLTIVNDVPDAPYVALSYVWGTGEIIGNGLPETLPEVIQDAMTVVLRLGLKYLWVDRYCILQSSTAHKMAQIYNMDNIYGNASLTIIAAAGVDPSNGLPGVGKRRQAPQHALRLGKLQLRVVQDHRQAIAKSKWATRGWTMQESCLSRRVLYFTDDEMVFACREMFCTESLDLQFQLDLDTIAPSTAIPWPVFHCRKGVTMMIEDYSKRDLTNPKDGLNAITGMFKAWVKSKSGRHQYWGIPLATHSVFATKSFLAGLFWQPDRSESPRRHKRRRGFPTWSWLSIAGPVSFGPWLADPDAGATVSVEQPDGSIVPFQSFLSNMTPDLGASEWSPAIHVQCFTFQVGCLREMTDEENVWYYLALESQEQQYLGSLEFRPDVGSDIEELASEKSFTCLSLSHLDSRSCVIVTREKEGSFERIGLLQMSATRGLGNGQPNYRERTVRSASGSLFKHIPTTNRTVRLEGTT</sequence>
<keyword evidence="3" id="KW-1185">Reference proteome</keyword>
<evidence type="ECO:0000259" key="1">
    <source>
        <dbReference type="Pfam" id="PF06985"/>
    </source>
</evidence>
<dbReference type="PANTHER" id="PTHR33112">
    <property type="entry name" value="DOMAIN PROTEIN, PUTATIVE-RELATED"/>
    <property type="match status" value="1"/>
</dbReference>
<dbReference type="InterPro" id="IPR010730">
    <property type="entry name" value="HET"/>
</dbReference>
<evidence type="ECO:0000313" key="3">
    <source>
        <dbReference type="Proteomes" id="UP000738349"/>
    </source>
</evidence>
<comment type="caution">
    <text evidence="2">The sequence shown here is derived from an EMBL/GenBank/DDBJ whole genome shotgun (WGS) entry which is preliminary data.</text>
</comment>
<dbReference type="EMBL" id="JAGMUV010000028">
    <property type="protein sequence ID" value="KAH7117486.1"/>
    <property type="molecule type" value="Genomic_DNA"/>
</dbReference>
<evidence type="ECO:0000313" key="2">
    <source>
        <dbReference type="EMBL" id="KAH7117486.1"/>
    </source>
</evidence>
<accession>A0A9P9DE07</accession>
<protein>
    <submittedName>
        <fullName evidence="2">Heterokaryon incompatibility protein-domain-containing protein</fullName>
    </submittedName>
</protein>